<evidence type="ECO:0000313" key="1">
    <source>
        <dbReference type="EMBL" id="MDT0270109.1"/>
    </source>
</evidence>
<dbReference type="RefSeq" id="WP_311670185.1">
    <property type="nucleotide sequence ID" value="NZ_JAVREO010000023.1"/>
</dbReference>
<proteinExistence type="predicted"/>
<dbReference type="Proteomes" id="UP001183410">
    <property type="component" value="Unassembled WGS sequence"/>
</dbReference>
<organism evidence="1 2">
    <name type="scientific">Streptomyces chisholmiae</name>
    <dbReference type="NCBI Taxonomy" id="3075540"/>
    <lineage>
        <taxon>Bacteria</taxon>
        <taxon>Bacillati</taxon>
        <taxon>Actinomycetota</taxon>
        <taxon>Actinomycetes</taxon>
        <taxon>Kitasatosporales</taxon>
        <taxon>Streptomycetaceae</taxon>
        <taxon>Streptomyces</taxon>
    </lineage>
</organism>
<gene>
    <name evidence="1" type="ORF">RM844_27930</name>
</gene>
<reference evidence="2" key="1">
    <citation type="submission" date="2023-07" db="EMBL/GenBank/DDBJ databases">
        <title>30 novel species of actinomycetes from the DSMZ collection.</title>
        <authorList>
            <person name="Nouioui I."/>
        </authorList>
    </citation>
    <scope>NUCLEOTIDE SEQUENCE [LARGE SCALE GENOMIC DNA]</scope>
    <source>
        <strain evidence="2">DSM 44915</strain>
    </source>
</reference>
<protein>
    <submittedName>
        <fullName evidence="1">Uncharacterized protein</fullName>
    </submittedName>
</protein>
<name>A0ABU2K001_9ACTN</name>
<comment type="caution">
    <text evidence="1">The sequence shown here is derived from an EMBL/GenBank/DDBJ whole genome shotgun (WGS) entry which is preliminary data.</text>
</comment>
<accession>A0ABU2K001</accession>
<dbReference type="EMBL" id="JAVREO010000023">
    <property type="protein sequence ID" value="MDT0270109.1"/>
    <property type="molecule type" value="Genomic_DNA"/>
</dbReference>
<keyword evidence="2" id="KW-1185">Reference proteome</keyword>
<sequence>MPYRTPAGAAERAARVRDPFAGYRDRAAPGGVPVTAVTRLFPLLAGRPAPPPPEARRGG</sequence>
<evidence type="ECO:0000313" key="2">
    <source>
        <dbReference type="Proteomes" id="UP001183410"/>
    </source>
</evidence>